<name>A0A4Z2GHZ1_9TELE</name>
<dbReference type="GO" id="GO:0005829">
    <property type="term" value="C:cytosol"/>
    <property type="evidence" value="ECO:0007669"/>
    <property type="project" value="TreeGrafter"/>
</dbReference>
<dbReference type="GO" id="GO:0007030">
    <property type="term" value="P:Golgi organization"/>
    <property type="evidence" value="ECO:0007669"/>
    <property type="project" value="TreeGrafter"/>
</dbReference>
<evidence type="ECO:0000313" key="5">
    <source>
        <dbReference type="Proteomes" id="UP000314294"/>
    </source>
</evidence>
<feature type="compositionally biased region" description="Polar residues" evidence="1">
    <location>
        <begin position="47"/>
        <end position="62"/>
    </location>
</feature>
<dbReference type="Gene3D" id="3.10.20.90">
    <property type="entry name" value="Phosphatidylinositol 3-kinase Catalytic Subunit, Chain A, domain 1"/>
    <property type="match status" value="1"/>
</dbReference>
<dbReference type="SMART" id="SM00166">
    <property type="entry name" value="UBX"/>
    <property type="match status" value="1"/>
</dbReference>
<dbReference type="SUPFAM" id="SSF54236">
    <property type="entry name" value="Ubiquitin-like"/>
    <property type="match status" value="1"/>
</dbReference>
<dbReference type="GO" id="GO:0000045">
    <property type="term" value="P:autophagosome assembly"/>
    <property type="evidence" value="ECO:0007669"/>
    <property type="project" value="TreeGrafter"/>
</dbReference>
<evidence type="ECO:0000256" key="2">
    <source>
        <dbReference type="SAM" id="SignalP"/>
    </source>
</evidence>
<dbReference type="PROSITE" id="PS50033">
    <property type="entry name" value="UBX"/>
    <property type="match status" value="1"/>
</dbReference>
<dbReference type="GO" id="GO:0043161">
    <property type="term" value="P:proteasome-mediated ubiquitin-dependent protein catabolic process"/>
    <property type="evidence" value="ECO:0007669"/>
    <property type="project" value="TreeGrafter"/>
</dbReference>
<dbReference type="GO" id="GO:0005634">
    <property type="term" value="C:nucleus"/>
    <property type="evidence" value="ECO:0007669"/>
    <property type="project" value="TreeGrafter"/>
</dbReference>
<dbReference type="GO" id="GO:0061025">
    <property type="term" value="P:membrane fusion"/>
    <property type="evidence" value="ECO:0007669"/>
    <property type="project" value="TreeGrafter"/>
</dbReference>
<protein>
    <submittedName>
        <fullName evidence="4">NSFL1 cofactor p47</fullName>
    </submittedName>
</protein>
<dbReference type="PANTHER" id="PTHR23333">
    <property type="entry name" value="UBX DOMAIN CONTAINING PROTEIN"/>
    <property type="match status" value="1"/>
</dbReference>
<reference evidence="4 5" key="1">
    <citation type="submission" date="2019-03" db="EMBL/GenBank/DDBJ databases">
        <title>First draft genome of Liparis tanakae, snailfish: a comprehensive survey of snailfish specific genes.</title>
        <authorList>
            <person name="Kim W."/>
            <person name="Song I."/>
            <person name="Jeong J.-H."/>
            <person name="Kim D."/>
            <person name="Kim S."/>
            <person name="Ryu S."/>
            <person name="Song J.Y."/>
            <person name="Lee S.K."/>
        </authorList>
    </citation>
    <scope>NUCLEOTIDE SEQUENCE [LARGE SCALE GENOMIC DNA]</scope>
    <source>
        <tissue evidence="4">Muscle</tissue>
    </source>
</reference>
<feature type="compositionally biased region" description="Low complexity" evidence="1">
    <location>
        <begin position="34"/>
        <end position="46"/>
    </location>
</feature>
<sequence>MNSLRKRVTPEEFSSCSSFFLFLLLSSSSSSSSSATPELTSAASSAQQDQLDNESQASSLVTLDSSQPVTNIQIRLADGGRLVQRFNYTHRVSDVRQFVVAARPTMAAREFVLMTTFPNKELTDESQTLEQAKLLNAVIVQRLN</sequence>
<feature type="domain" description="UBX" evidence="3">
    <location>
        <begin position="65"/>
        <end position="142"/>
    </location>
</feature>
<dbReference type="InterPro" id="IPR029071">
    <property type="entry name" value="Ubiquitin-like_domsf"/>
</dbReference>
<organism evidence="4 5">
    <name type="scientific">Liparis tanakae</name>
    <name type="common">Tanaka's snailfish</name>
    <dbReference type="NCBI Taxonomy" id="230148"/>
    <lineage>
        <taxon>Eukaryota</taxon>
        <taxon>Metazoa</taxon>
        <taxon>Chordata</taxon>
        <taxon>Craniata</taxon>
        <taxon>Vertebrata</taxon>
        <taxon>Euteleostomi</taxon>
        <taxon>Actinopterygii</taxon>
        <taxon>Neopterygii</taxon>
        <taxon>Teleostei</taxon>
        <taxon>Neoteleostei</taxon>
        <taxon>Acanthomorphata</taxon>
        <taxon>Eupercaria</taxon>
        <taxon>Perciformes</taxon>
        <taxon>Cottioidei</taxon>
        <taxon>Cottales</taxon>
        <taxon>Liparidae</taxon>
        <taxon>Liparis</taxon>
    </lineage>
</organism>
<keyword evidence="5" id="KW-1185">Reference proteome</keyword>
<dbReference type="GO" id="GO:0031468">
    <property type="term" value="P:nuclear membrane reassembly"/>
    <property type="evidence" value="ECO:0007669"/>
    <property type="project" value="TreeGrafter"/>
</dbReference>
<dbReference type="Proteomes" id="UP000314294">
    <property type="component" value="Unassembled WGS sequence"/>
</dbReference>
<comment type="caution">
    <text evidence="4">The sequence shown here is derived from an EMBL/GenBank/DDBJ whole genome shotgun (WGS) entry which is preliminary data.</text>
</comment>
<evidence type="ECO:0000256" key="1">
    <source>
        <dbReference type="SAM" id="MobiDB-lite"/>
    </source>
</evidence>
<keyword evidence="2" id="KW-0732">Signal</keyword>
<dbReference type="OrthoDB" id="25887at2759"/>
<feature type="region of interest" description="Disordered" evidence="1">
    <location>
        <begin position="34"/>
        <end position="62"/>
    </location>
</feature>
<dbReference type="Pfam" id="PF00789">
    <property type="entry name" value="UBX"/>
    <property type="match status" value="1"/>
</dbReference>
<dbReference type="InterPro" id="IPR001012">
    <property type="entry name" value="UBX_dom"/>
</dbReference>
<proteinExistence type="predicted"/>
<feature type="chain" id="PRO_5021393684" evidence="2">
    <location>
        <begin position="36"/>
        <end position="144"/>
    </location>
</feature>
<evidence type="ECO:0000259" key="3">
    <source>
        <dbReference type="PROSITE" id="PS50033"/>
    </source>
</evidence>
<gene>
    <name evidence="4" type="primary">NSFL1C_0</name>
    <name evidence="4" type="ORF">EYF80_036749</name>
</gene>
<dbReference type="AlphaFoldDB" id="A0A4Z2GHZ1"/>
<dbReference type="GO" id="GO:0043130">
    <property type="term" value="F:ubiquitin binding"/>
    <property type="evidence" value="ECO:0007669"/>
    <property type="project" value="TreeGrafter"/>
</dbReference>
<dbReference type="PANTHER" id="PTHR23333:SF24">
    <property type="entry name" value="NSFL1 COFACTOR P47"/>
    <property type="match status" value="1"/>
</dbReference>
<accession>A0A4Z2GHZ1</accession>
<feature type="signal peptide" evidence="2">
    <location>
        <begin position="1"/>
        <end position="35"/>
    </location>
</feature>
<dbReference type="EMBL" id="SRLO01000528">
    <property type="protein sequence ID" value="TNN53056.1"/>
    <property type="molecule type" value="Genomic_DNA"/>
</dbReference>
<evidence type="ECO:0000313" key="4">
    <source>
        <dbReference type="EMBL" id="TNN53056.1"/>
    </source>
</evidence>